<dbReference type="EMBL" id="JABELV010000036">
    <property type="protein sequence ID" value="KAG7562241.1"/>
    <property type="molecule type" value="Genomic_DNA"/>
</dbReference>
<name>A0A8K0JT22_9TREE</name>
<dbReference type="PANTHER" id="PTHR22959">
    <property type="entry name" value="PYM PROTEIN"/>
    <property type="match status" value="1"/>
</dbReference>
<dbReference type="SMART" id="SM01273">
    <property type="entry name" value="Mago-bind"/>
    <property type="match status" value="1"/>
</dbReference>
<evidence type="ECO:0000259" key="2">
    <source>
        <dbReference type="SMART" id="SM01273"/>
    </source>
</evidence>
<keyword evidence="4" id="KW-1185">Reference proteome</keyword>
<sequence length="369" mass="38153">MSRHGPPLSMPTSASGISLDPQSLERVIAGTRRKDGSIRKELKVRPGFTPEEDKARYKSTGARETSRLKGYVPGATSQSSATFGKQEAPGPGDFPALGAMTAAQKKNAKRRDKKKMEKEAEDAKGWDSEEEDQVGASQGGASTGATQEGKSGASETPAEDPNADPKQALRHLIQQSVSANPVAPPPRPIQSTSTTPSSSSSKANWRPAATPPSAVKEKKDPRPGGLFAAALKGSTSREGLAGSDESDSTLSRGMDRLEVGSRDDKQESSSGEVKGGAASSSTPTSAIAPAPSQPQTRKQNPAKPTPPGSRPGDTSDAASNSKPGNKKPSPANKSSSTGSPARQRSEVRVRPGGGLGGLMKQIAEQNGAK</sequence>
<dbReference type="OrthoDB" id="21625at2759"/>
<dbReference type="GO" id="GO:0035145">
    <property type="term" value="C:exon-exon junction complex"/>
    <property type="evidence" value="ECO:0007669"/>
    <property type="project" value="TreeGrafter"/>
</dbReference>
<dbReference type="Pfam" id="PF09282">
    <property type="entry name" value="Mago-bind"/>
    <property type="match status" value="1"/>
</dbReference>
<dbReference type="InterPro" id="IPR036348">
    <property type="entry name" value="WIBG_N_sf"/>
</dbReference>
<dbReference type="InterPro" id="IPR015362">
    <property type="entry name" value="WIBG_mago-bd"/>
</dbReference>
<dbReference type="SUPFAM" id="SSF101931">
    <property type="entry name" value="Pym (Within the bgcn gene intron protein, WIBG), N-terminal domain"/>
    <property type="match status" value="1"/>
</dbReference>
<dbReference type="GO" id="GO:1903259">
    <property type="term" value="P:exon-exon junction complex disassembly"/>
    <property type="evidence" value="ECO:0007669"/>
    <property type="project" value="InterPro"/>
</dbReference>
<evidence type="ECO:0000256" key="1">
    <source>
        <dbReference type="SAM" id="MobiDB-lite"/>
    </source>
</evidence>
<dbReference type="GO" id="GO:0005737">
    <property type="term" value="C:cytoplasm"/>
    <property type="evidence" value="ECO:0007669"/>
    <property type="project" value="TreeGrafter"/>
</dbReference>
<dbReference type="AlphaFoldDB" id="A0A8K0JT22"/>
<accession>A0A8K0JT22</accession>
<evidence type="ECO:0000313" key="4">
    <source>
        <dbReference type="Proteomes" id="UP000812966"/>
    </source>
</evidence>
<dbReference type="Proteomes" id="UP000812966">
    <property type="component" value="Unassembled WGS sequence"/>
</dbReference>
<feature type="domain" description="WIBG Mago-binding" evidence="2">
    <location>
        <begin position="24"/>
        <end position="50"/>
    </location>
</feature>
<feature type="compositionally biased region" description="Basic and acidic residues" evidence="1">
    <location>
        <begin position="253"/>
        <end position="267"/>
    </location>
</feature>
<proteinExistence type="predicted"/>
<organism evidence="3 4">
    <name type="scientific">Filobasidium floriforme</name>
    <dbReference type="NCBI Taxonomy" id="5210"/>
    <lineage>
        <taxon>Eukaryota</taxon>
        <taxon>Fungi</taxon>
        <taxon>Dikarya</taxon>
        <taxon>Basidiomycota</taxon>
        <taxon>Agaricomycotina</taxon>
        <taxon>Tremellomycetes</taxon>
        <taxon>Filobasidiales</taxon>
        <taxon>Filobasidiaceae</taxon>
        <taxon>Filobasidium</taxon>
    </lineage>
</organism>
<dbReference type="PANTHER" id="PTHR22959:SF0">
    <property type="entry name" value="PARTNER OF Y14 AND MAGO"/>
    <property type="match status" value="1"/>
</dbReference>
<feature type="compositionally biased region" description="Low complexity" evidence="1">
    <location>
        <begin position="318"/>
        <end position="336"/>
    </location>
</feature>
<reference evidence="3" key="1">
    <citation type="submission" date="2020-04" db="EMBL/GenBank/DDBJ databases">
        <title>Analysis of mating type loci in Filobasidium floriforme.</title>
        <authorList>
            <person name="Nowrousian M."/>
        </authorList>
    </citation>
    <scope>NUCLEOTIDE SEQUENCE</scope>
    <source>
        <strain evidence="3">CBS 6242</strain>
    </source>
</reference>
<feature type="compositionally biased region" description="Low complexity" evidence="1">
    <location>
        <begin position="277"/>
        <end position="296"/>
    </location>
</feature>
<protein>
    <recommendedName>
        <fullName evidence="2">WIBG Mago-binding domain-containing protein</fullName>
    </recommendedName>
</protein>
<comment type="caution">
    <text evidence="3">The sequence shown here is derived from an EMBL/GenBank/DDBJ whole genome shotgun (WGS) entry which is preliminary data.</text>
</comment>
<gene>
    <name evidence="3" type="ORF">FFLO_02327</name>
</gene>
<dbReference type="GO" id="GO:0003723">
    <property type="term" value="F:RNA binding"/>
    <property type="evidence" value="ECO:0007669"/>
    <property type="project" value="TreeGrafter"/>
</dbReference>
<feature type="compositionally biased region" description="Low complexity" evidence="1">
    <location>
        <begin position="189"/>
        <end position="201"/>
    </location>
</feature>
<feature type="compositionally biased region" description="Basic and acidic residues" evidence="1">
    <location>
        <begin position="114"/>
        <end position="127"/>
    </location>
</feature>
<dbReference type="InterPro" id="IPR039333">
    <property type="entry name" value="PYM1"/>
</dbReference>
<evidence type="ECO:0000313" key="3">
    <source>
        <dbReference type="EMBL" id="KAG7562241.1"/>
    </source>
</evidence>
<feature type="compositionally biased region" description="Basic and acidic residues" evidence="1">
    <location>
        <begin position="32"/>
        <end position="44"/>
    </location>
</feature>
<feature type="region of interest" description="Disordered" evidence="1">
    <location>
        <begin position="1"/>
        <end position="369"/>
    </location>
</feature>